<accession>A0A336NEW0</accession>
<keyword evidence="5 8" id="KW-0010">Activator</keyword>
<organism evidence="10 11">
    <name type="scientific">Aggregatibacter aphrophilus</name>
    <name type="common">Haemophilus aphrophilus</name>
    <dbReference type="NCBI Taxonomy" id="732"/>
    <lineage>
        <taxon>Bacteria</taxon>
        <taxon>Pseudomonadati</taxon>
        <taxon>Pseudomonadota</taxon>
        <taxon>Gammaproteobacteria</taxon>
        <taxon>Pasteurellales</taxon>
        <taxon>Pasteurellaceae</taxon>
        <taxon>Aggregatibacter</taxon>
    </lineage>
</organism>
<dbReference type="PRINTS" id="PR00038">
    <property type="entry name" value="HTHLUXR"/>
</dbReference>
<dbReference type="NCBIfam" id="NF003420">
    <property type="entry name" value="PRK04841.1"/>
    <property type="match status" value="1"/>
</dbReference>
<dbReference type="HAMAP" id="MF_01247">
    <property type="entry name" value="HTH_type_MalT"/>
    <property type="match status" value="1"/>
</dbReference>
<dbReference type="CDD" id="cd06170">
    <property type="entry name" value="LuxR_C_like"/>
    <property type="match status" value="1"/>
</dbReference>
<keyword evidence="1 8" id="KW-0547">Nucleotide-binding</keyword>
<dbReference type="SUPFAM" id="SSF52540">
    <property type="entry name" value="P-loop containing nucleoside triphosphate hydrolases"/>
    <property type="match status" value="1"/>
</dbReference>
<dbReference type="STRING" id="732.ADJ80_08760"/>
<dbReference type="PROSITE" id="PS00622">
    <property type="entry name" value="HTH_LUXR_1"/>
    <property type="match status" value="1"/>
</dbReference>
<evidence type="ECO:0000256" key="8">
    <source>
        <dbReference type="HAMAP-Rule" id="MF_01247"/>
    </source>
</evidence>
<dbReference type="InterPro" id="IPR016032">
    <property type="entry name" value="Sig_transdc_resp-reg_C-effctor"/>
</dbReference>
<gene>
    <name evidence="8 10" type="primary">malT</name>
    <name evidence="10" type="ORF">NCTC5908_01274</name>
</gene>
<dbReference type="SUPFAM" id="SSF48452">
    <property type="entry name" value="TPR-like"/>
    <property type="match status" value="1"/>
</dbReference>
<dbReference type="InterPro" id="IPR023768">
    <property type="entry name" value="Tscrpt_reg_HTH_MalT"/>
</dbReference>
<dbReference type="AlphaFoldDB" id="A0A336NEW0"/>
<evidence type="ECO:0000256" key="2">
    <source>
        <dbReference type="ARBA" id="ARBA00022840"/>
    </source>
</evidence>
<dbReference type="EMBL" id="UFSP01000002">
    <property type="protein sequence ID" value="SSZ29473.1"/>
    <property type="molecule type" value="Genomic_DNA"/>
</dbReference>
<dbReference type="RefSeq" id="WP_005704192.1">
    <property type="nucleotide sequence ID" value="NZ_MAQF01000001.1"/>
</dbReference>
<dbReference type="GO" id="GO:0003677">
    <property type="term" value="F:DNA binding"/>
    <property type="evidence" value="ECO:0007669"/>
    <property type="project" value="UniProtKB-KW"/>
</dbReference>
<feature type="binding site" evidence="8">
    <location>
        <begin position="39"/>
        <end position="46"/>
    </location>
    <ligand>
        <name>ATP</name>
        <dbReference type="ChEBI" id="CHEBI:30616"/>
    </ligand>
</feature>
<evidence type="ECO:0000256" key="5">
    <source>
        <dbReference type="ARBA" id="ARBA00023159"/>
    </source>
</evidence>
<dbReference type="Gene3D" id="1.10.10.10">
    <property type="entry name" value="Winged helix-like DNA-binding domain superfamily/Winged helix DNA-binding domain"/>
    <property type="match status" value="1"/>
</dbReference>
<dbReference type="GO" id="GO:0005524">
    <property type="term" value="F:ATP binding"/>
    <property type="evidence" value="ECO:0007669"/>
    <property type="project" value="UniProtKB-UniRule"/>
</dbReference>
<dbReference type="Pfam" id="PF17874">
    <property type="entry name" value="TPR_MalT"/>
    <property type="match status" value="1"/>
</dbReference>
<dbReference type="PROSITE" id="PS50043">
    <property type="entry name" value="HTH_LUXR_2"/>
    <property type="match status" value="1"/>
</dbReference>
<dbReference type="InterPro" id="IPR000792">
    <property type="entry name" value="Tscrpt_reg_LuxR_C"/>
</dbReference>
<dbReference type="InterPro" id="IPR041617">
    <property type="entry name" value="TPR_MalT"/>
</dbReference>
<dbReference type="SMART" id="SM00421">
    <property type="entry name" value="HTH_LUXR"/>
    <property type="match status" value="1"/>
</dbReference>
<comment type="function">
    <text evidence="8">Positively regulates the transcription of the maltose regulon whose gene products are responsible for uptake and catabolism of malto-oligosaccharides. Specifically binds to the promoter region of its target genes, recognizing a short DNA motif called the MalT box.</text>
</comment>
<keyword evidence="6 8" id="KW-0804">Transcription</keyword>
<evidence type="ECO:0000313" key="10">
    <source>
        <dbReference type="EMBL" id="SSZ29473.1"/>
    </source>
</evidence>
<dbReference type="SUPFAM" id="SSF46894">
    <property type="entry name" value="C-terminal effector domain of the bipartite response regulators"/>
    <property type="match status" value="1"/>
</dbReference>
<dbReference type="Pfam" id="PF00196">
    <property type="entry name" value="GerE"/>
    <property type="match status" value="1"/>
</dbReference>
<dbReference type="GO" id="GO:0003700">
    <property type="term" value="F:DNA-binding transcription factor activity"/>
    <property type="evidence" value="ECO:0007669"/>
    <property type="project" value="UniProtKB-UniRule"/>
</dbReference>
<feature type="domain" description="HTH luxR-type" evidence="9">
    <location>
        <begin position="834"/>
        <end position="899"/>
    </location>
</feature>
<dbReference type="Pfam" id="PF25873">
    <property type="entry name" value="WHD_MalT"/>
    <property type="match status" value="1"/>
</dbReference>
<dbReference type="GO" id="GO:0045913">
    <property type="term" value="P:positive regulation of carbohydrate metabolic process"/>
    <property type="evidence" value="ECO:0007669"/>
    <property type="project" value="UniProtKB-UniRule"/>
</dbReference>
<evidence type="ECO:0000256" key="3">
    <source>
        <dbReference type="ARBA" id="ARBA00023015"/>
    </source>
</evidence>
<reference evidence="10 11" key="1">
    <citation type="submission" date="2018-06" db="EMBL/GenBank/DDBJ databases">
        <authorList>
            <consortium name="Pathogen Informatics"/>
            <person name="Doyle S."/>
        </authorList>
    </citation>
    <scope>NUCLEOTIDE SEQUENCE [LARGE SCALE GENOMIC DNA]</scope>
    <source>
        <strain evidence="10 11">NCTC5908</strain>
    </source>
</reference>
<dbReference type="GeneID" id="49636126"/>
<proteinExistence type="inferred from homology"/>
<evidence type="ECO:0000256" key="1">
    <source>
        <dbReference type="ARBA" id="ARBA00022741"/>
    </source>
</evidence>
<evidence type="ECO:0000256" key="7">
    <source>
        <dbReference type="ARBA" id="ARBA00023277"/>
    </source>
</evidence>
<dbReference type="InterPro" id="IPR036388">
    <property type="entry name" value="WH-like_DNA-bd_sf"/>
</dbReference>
<protein>
    <recommendedName>
        <fullName evidence="8">HTH-type transcriptional regulator MalT</fullName>
    </recommendedName>
    <alternativeName>
        <fullName evidence="8">ATP-dependent transcriptional activator MalT</fullName>
    </alternativeName>
</protein>
<dbReference type="Gene3D" id="1.25.40.10">
    <property type="entry name" value="Tetratricopeptide repeat domain"/>
    <property type="match status" value="1"/>
</dbReference>
<keyword evidence="7 8" id="KW-0119">Carbohydrate metabolism</keyword>
<evidence type="ECO:0000256" key="6">
    <source>
        <dbReference type="ARBA" id="ARBA00023163"/>
    </source>
</evidence>
<keyword evidence="4 8" id="KW-0238">DNA-binding</keyword>
<dbReference type="GO" id="GO:0045893">
    <property type="term" value="P:positive regulation of DNA-templated transcription"/>
    <property type="evidence" value="ECO:0007669"/>
    <property type="project" value="UniProtKB-UniRule"/>
</dbReference>
<dbReference type="Proteomes" id="UP000253728">
    <property type="component" value="Unassembled WGS sequence"/>
</dbReference>
<dbReference type="PANTHER" id="PTHR44688">
    <property type="entry name" value="DNA-BINDING TRANSCRIPTIONAL ACTIVATOR DEVR_DOSR"/>
    <property type="match status" value="1"/>
</dbReference>
<keyword evidence="3 8" id="KW-0805">Transcription regulation</keyword>
<evidence type="ECO:0000313" key="11">
    <source>
        <dbReference type="Proteomes" id="UP000253728"/>
    </source>
</evidence>
<comment type="similarity">
    <text evidence="8">Belongs to the MalT family.</text>
</comment>
<evidence type="ECO:0000256" key="4">
    <source>
        <dbReference type="ARBA" id="ARBA00023125"/>
    </source>
</evidence>
<dbReference type="InterPro" id="IPR011990">
    <property type="entry name" value="TPR-like_helical_dom_sf"/>
</dbReference>
<comment type="activity regulation">
    <text evidence="8">Activated by ATP and maltotriose, which are both required for DNA binding.</text>
</comment>
<evidence type="ECO:0000259" key="9">
    <source>
        <dbReference type="PROSITE" id="PS50043"/>
    </source>
</evidence>
<dbReference type="PANTHER" id="PTHR44688:SF16">
    <property type="entry name" value="DNA-BINDING TRANSCRIPTIONAL ACTIVATOR DEVR_DOSR"/>
    <property type="match status" value="1"/>
</dbReference>
<name>A0A336NEW0_AGGAP</name>
<keyword evidence="2 8" id="KW-0067">ATP-binding</keyword>
<dbReference type="InterPro" id="IPR027417">
    <property type="entry name" value="P-loop_NTPase"/>
</dbReference>
<comment type="subunit">
    <text evidence="8">Monomer in solution. Oligomerizes to an active state in the presence of the positive effectors ATP and maltotriose.</text>
</comment>
<dbReference type="InterPro" id="IPR059106">
    <property type="entry name" value="WHD_MalT"/>
</dbReference>
<sequence>MLIPSKLICSYRLQNSIHREQLTQLLDKAYLYPLVLVNAPAGYGKTMLVSQWATEQQNVGWYSLDEGDNKTERFAAYFGAALYQAIGIKPSLAGEEAFNQPNLLSSFNQLLMKASACKARFYMVIDDYHLIDNEEIHEALRYWIRHQPTNMTLILISRAIPPLGIAGLRVQEQLLEIDVQQLPFNHQESLAFFRSRFGDELQENEIIALCDEVEGWPTALQLISLSAKQAKLGSSGVSPLLGMEKRLAKLNNFHINEYLNDEVLNHVDEETRTFVLQCSILRSMNENLVKQVTGFANSRRKLEELEKQGLFIQQMDSEDNWWRFHPLFASFLSHCCEIELSEQLEELHRRAAEAWLKLGYLTEALYHAMQLTDMTTLLTILQEHAWRLFHQGELKLLEESLNRIDYPNLIQKPDLVLLKAWLVQSQHRHTEVGGIYSQFKQALAENNIQLSKENQAEFDVLRAQVAINAGDENTALSLALKALTDLPENYSYARIVATSIIGEAYHCHGNLEQALAMLQRAERMARQHHTYHSILWSLLQQSEILMAQGFLQAAYDMLDKANLFVKENHLQKVPMYEFLLRLKGRILWEWYNLDKAEAMANAGMEVLTQAEDRLQCIALLSKISLVRGDLDNAARLLREAEQLETIRSHHYDWQANVDQAKLFLWQMTNDVESARAWLIQSQRPTTDRNHFTQVQWRNIVRAQILLGQFEEAKQILDKLIATAEEFHLTGDLNRALILRNRWYFLQNQKDLAQKDLIDALKLARQTNFISAFVIEGETMAQQIRQLLQLNVLDELALHKAQFILRNINQYYRHKFAHFDEQFVVKLLANPQVPELLKISPLTQREWQVLGLIYSGYSNEQISDELQVATTTIKTHIRNLYQKIGVANRNEAIAYTRDLLKLMGYS</sequence>
<dbReference type="Gene3D" id="3.40.50.300">
    <property type="entry name" value="P-loop containing nucleotide triphosphate hydrolases"/>
    <property type="match status" value="1"/>
</dbReference>